<dbReference type="EMBL" id="CP134192">
    <property type="protein sequence ID" value="WPB07650.1"/>
    <property type="molecule type" value="Genomic_DNA"/>
</dbReference>
<dbReference type="Proteomes" id="UP001302367">
    <property type="component" value="Chromosome 9"/>
</dbReference>
<sequence>MALTCVPCNRQFASDQALQQHTRDSPAHSAPVARRDCIRNFASAEAHPQQIRASPAHHKAVRPNQVSFDMRPSLHDEVTRFLADYGISFSFLASDNSRKCVREFDSPVIGSFVCTSSACGFRKWTSKQVAITIRMYKGQKYNVRVYYQRCEKCHSRRRPKLDVGVYADRVAYRLAKWSGVDVEDRRGSGRSERPHLIDLCEGCRNGHCWVKRARLQGLRVES</sequence>
<dbReference type="InterPro" id="IPR027377">
    <property type="entry name" value="ZAR1/RTP1-5-like_Znf-3CxxC"/>
</dbReference>
<dbReference type="OrthoDB" id="8121437at2759"/>
<keyword evidence="2 4" id="KW-0863">Zinc-finger</keyword>
<feature type="domain" description="C2H2-type" evidence="5">
    <location>
        <begin position="3"/>
        <end position="33"/>
    </location>
</feature>
<evidence type="ECO:0000256" key="4">
    <source>
        <dbReference type="PROSITE-ProRule" id="PRU00042"/>
    </source>
</evidence>
<evidence type="ECO:0000313" key="8">
    <source>
        <dbReference type="Proteomes" id="UP000230605"/>
    </source>
</evidence>
<evidence type="ECO:0000313" key="9">
    <source>
        <dbReference type="Proteomes" id="UP001302367"/>
    </source>
</evidence>
<dbReference type="PROSITE" id="PS50157">
    <property type="entry name" value="ZINC_FINGER_C2H2_2"/>
    <property type="match status" value="1"/>
</dbReference>
<evidence type="ECO:0000256" key="3">
    <source>
        <dbReference type="ARBA" id="ARBA00022833"/>
    </source>
</evidence>
<proteinExistence type="predicted"/>
<keyword evidence="1" id="KW-0479">Metal-binding</keyword>
<dbReference type="AlphaFoldDB" id="A0A2G5GID8"/>
<reference evidence="7 9" key="2">
    <citation type="submission" date="2023-09" db="EMBL/GenBank/DDBJ databases">
        <title>Complete-Gapless Cercospora beticola genome.</title>
        <authorList>
            <person name="Wyatt N.A."/>
            <person name="Spanner R.E."/>
            <person name="Bolton M.D."/>
        </authorList>
    </citation>
    <scope>NUCLEOTIDE SEQUENCE [LARGE SCALE GENOMIC DNA]</scope>
    <source>
        <strain evidence="7">Cb09-40</strain>
    </source>
</reference>
<accession>A0A2G5GID8</accession>
<evidence type="ECO:0000313" key="7">
    <source>
        <dbReference type="EMBL" id="WPB07650.1"/>
    </source>
</evidence>
<dbReference type="Pfam" id="PF13695">
    <property type="entry name" value="Zn_ribbon_3CxxC"/>
    <property type="match status" value="1"/>
</dbReference>
<evidence type="ECO:0000256" key="1">
    <source>
        <dbReference type="ARBA" id="ARBA00022723"/>
    </source>
</evidence>
<dbReference type="InterPro" id="IPR013087">
    <property type="entry name" value="Znf_C2H2_type"/>
</dbReference>
<keyword evidence="9" id="KW-1185">Reference proteome</keyword>
<keyword evidence="3" id="KW-0862">Zinc</keyword>
<reference evidence="6 8" key="1">
    <citation type="submission" date="2015-10" db="EMBL/GenBank/DDBJ databases">
        <title>The cercosporin biosynthetic gene cluster was horizontally transferred to several fungal lineages and shown to be expanded in Cercospora beticola based on microsynteny with recipient genomes.</title>
        <authorList>
            <person name="De Jonge R."/>
            <person name="Ebert M.K."/>
            <person name="Suttle J.C."/>
            <person name="Jurick Ii W.M."/>
            <person name="Secor G.A."/>
            <person name="Thomma B.P."/>
            <person name="Van De Peer Y."/>
            <person name="Bolton M.D."/>
        </authorList>
    </citation>
    <scope>NUCLEOTIDE SEQUENCE [LARGE SCALE GENOMIC DNA]</scope>
    <source>
        <strain evidence="6 8">09-40</strain>
    </source>
</reference>
<dbReference type="Pfam" id="PF12171">
    <property type="entry name" value="zf-C2H2_jaz"/>
    <property type="match status" value="1"/>
</dbReference>
<gene>
    <name evidence="6" type="ORF">CB0940_12149</name>
    <name evidence="7" type="ORF">RHO25_012311</name>
</gene>
<evidence type="ECO:0000313" key="6">
    <source>
        <dbReference type="EMBL" id="PIA80014.1"/>
    </source>
</evidence>
<dbReference type="SMART" id="SM01328">
    <property type="entry name" value="zf-3CxxC"/>
    <property type="match status" value="1"/>
</dbReference>
<dbReference type="EMBL" id="LKMD01000252">
    <property type="protein sequence ID" value="PIA80014.1"/>
    <property type="molecule type" value="Genomic_DNA"/>
</dbReference>
<protein>
    <recommendedName>
        <fullName evidence="5">C2H2-type domain-containing protein</fullName>
    </recommendedName>
</protein>
<name>A0A2G5GID8_CERBT</name>
<organism evidence="6 8">
    <name type="scientific">Cercospora beticola</name>
    <name type="common">Sugarbeet leaf spot fungus</name>
    <dbReference type="NCBI Taxonomy" id="122368"/>
    <lineage>
        <taxon>Eukaryota</taxon>
        <taxon>Fungi</taxon>
        <taxon>Dikarya</taxon>
        <taxon>Ascomycota</taxon>
        <taxon>Pezizomycotina</taxon>
        <taxon>Dothideomycetes</taxon>
        <taxon>Dothideomycetidae</taxon>
        <taxon>Mycosphaerellales</taxon>
        <taxon>Mycosphaerellaceae</taxon>
        <taxon>Cercospora</taxon>
    </lineage>
</organism>
<evidence type="ECO:0000256" key="2">
    <source>
        <dbReference type="ARBA" id="ARBA00022771"/>
    </source>
</evidence>
<evidence type="ECO:0000259" key="5">
    <source>
        <dbReference type="PROSITE" id="PS50157"/>
    </source>
</evidence>
<dbReference type="GO" id="GO:0008270">
    <property type="term" value="F:zinc ion binding"/>
    <property type="evidence" value="ECO:0007669"/>
    <property type="project" value="UniProtKB-KW"/>
</dbReference>
<dbReference type="Proteomes" id="UP000230605">
    <property type="component" value="Unassembled WGS sequence"/>
</dbReference>
<dbReference type="InterPro" id="IPR022755">
    <property type="entry name" value="Znf_C2H2_jaz"/>
</dbReference>